<dbReference type="SUPFAM" id="SSF54211">
    <property type="entry name" value="Ribosomal protein S5 domain 2-like"/>
    <property type="match status" value="1"/>
</dbReference>
<evidence type="ECO:0000256" key="1">
    <source>
        <dbReference type="ARBA" id="ARBA00005251"/>
    </source>
</evidence>
<evidence type="ECO:0000256" key="3">
    <source>
        <dbReference type="ARBA" id="ARBA00023274"/>
    </source>
</evidence>
<dbReference type="GO" id="GO:0003735">
    <property type="term" value="F:structural constituent of ribosome"/>
    <property type="evidence" value="ECO:0007669"/>
    <property type="project" value="InterPro"/>
</dbReference>
<dbReference type="InterPro" id="IPR023035">
    <property type="entry name" value="Ribosomal_uS9_bac/plastid"/>
</dbReference>
<dbReference type="PATRIC" id="fig|1618432.3.peg.349"/>
<accession>A0A0G0KI05</accession>
<dbReference type="GO" id="GO:0015935">
    <property type="term" value="C:small ribosomal subunit"/>
    <property type="evidence" value="ECO:0007669"/>
    <property type="project" value="TreeGrafter"/>
</dbReference>
<evidence type="ECO:0000313" key="8">
    <source>
        <dbReference type="Proteomes" id="UP000034324"/>
    </source>
</evidence>
<reference evidence="7 8" key="1">
    <citation type="journal article" date="2015" name="Nature">
        <title>rRNA introns, odd ribosomes, and small enigmatic genomes across a large radiation of phyla.</title>
        <authorList>
            <person name="Brown C.T."/>
            <person name="Hug L.A."/>
            <person name="Thomas B.C."/>
            <person name="Sharon I."/>
            <person name="Castelle C.J."/>
            <person name="Singh A."/>
            <person name="Wilkins M.J."/>
            <person name="Williams K.H."/>
            <person name="Banfield J.F."/>
        </authorList>
    </citation>
    <scope>NUCLEOTIDE SEQUENCE [LARGE SCALE GENOMIC DNA]</scope>
</reference>
<dbReference type="PANTHER" id="PTHR21569">
    <property type="entry name" value="RIBOSOMAL PROTEIN S9"/>
    <property type="match status" value="1"/>
</dbReference>
<dbReference type="GO" id="GO:0003723">
    <property type="term" value="F:RNA binding"/>
    <property type="evidence" value="ECO:0007669"/>
    <property type="project" value="TreeGrafter"/>
</dbReference>
<evidence type="ECO:0000313" key="7">
    <source>
        <dbReference type="EMBL" id="KKQ78417.1"/>
    </source>
</evidence>
<dbReference type="EMBL" id="LBVC01000022">
    <property type="protein sequence ID" value="KKQ78417.1"/>
    <property type="molecule type" value="Genomic_DNA"/>
</dbReference>
<dbReference type="InterPro" id="IPR020568">
    <property type="entry name" value="Ribosomal_Su5_D2-typ_SF"/>
</dbReference>
<comment type="caution">
    <text evidence="7">The sequence shown here is derived from an EMBL/GenBank/DDBJ whole genome shotgun (WGS) entry which is preliminary data.</text>
</comment>
<organism evidence="7 8">
    <name type="scientific">Candidatus Daviesbacteria bacterium GW2011_GWF2_38_6</name>
    <dbReference type="NCBI Taxonomy" id="1618432"/>
    <lineage>
        <taxon>Bacteria</taxon>
        <taxon>Candidatus Daviesiibacteriota</taxon>
    </lineage>
</organism>
<evidence type="ECO:0000256" key="6">
    <source>
        <dbReference type="SAM" id="MobiDB-lite"/>
    </source>
</evidence>
<evidence type="ECO:0000256" key="2">
    <source>
        <dbReference type="ARBA" id="ARBA00022980"/>
    </source>
</evidence>
<dbReference type="PROSITE" id="PS00360">
    <property type="entry name" value="RIBOSOMAL_S9"/>
    <property type="match status" value="1"/>
</dbReference>
<keyword evidence="3 4" id="KW-0687">Ribonucleoprotein</keyword>
<dbReference type="Pfam" id="PF00380">
    <property type="entry name" value="Ribosomal_S9"/>
    <property type="match status" value="1"/>
</dbReference>
<name>A0A0G0KI05_9BACT</name>
<sequence>METLNETYTYAVGRRKESLAKVRLFLGAGQITVNGKPIAEYFPGLIFQKLYLQPFEVTSTMGKFTISIKVVGGGKMSQLGAIIHGISRVLAKIEDKKYRPLVKKAGLLTRDARVKERRKYGHAQKARAMKQSPKR</sequence>
<dbReference type="Proteomes" id="UP000034324">
    <property type="component" value="Unassembled WGS sequence"/>
</dbReference>
<proteinExistence type="inferred from homology"/>
<evidence type="ECO:0000256" key="5">
    <source>
        <dbReference type="RuleBase" id="RU003816"/>
    </source>
</evidence>
<dbReference type="Gene3D" id="3.30.230.10">
    <property type="match status" value="1"/>
</dbReference>
<dbReference type="AlphaFoldDB" id="A0A0G0KI05"/>
<dbReference type="GO" id="GO:0006412">
    <property type="term" value="P:translation"/>
    <property type="evidence" value="ECO:0007669"/>
    <property type="project" value="InterPro"/>
</dbReference>
<keyword evidence="2 4" id="KW-0689">Ribosomal protein</keyword>
<dbReference type="GO" id="GO:0005737">
    <property type="term" value="C:cytoplasm"/>
    <property type="evidence" value="ECO:0007669"/>
    <property type="project" value="UniProtKB-ARBA"/>
</dbReference>
<dbReference type="InterPro" id="IPR000754">
    <property type="entry name" value="Ribosomal_uS9"/>
</dbReference>
<gene>
    <name evidence="7" type="ORF">US99_C0022G0009</name>
</gene>
<protein>
    <recommendedName>
        <fullName evidence="5">30S ribosomal protein S9</fullName>
    </recommendedName>
</protein>
<feature type="region of interest" description="Disordered" evidence="6">
    <location>
        <begin position="116"/>
        <end position="135"/>
    </location>
</feature>
<comment type="similarity">
    <text evidence="1 4">Belongs to the universal ribosomal protein uS9 family.</text>
</comment>
<dbReference type="PANTHER" id="PTHR21569:SF1">
    <property type="entry name" value="SMALL RIBOSOMAL SUBUNIT PROTEIN US9M"/>
    <property type="match status" value="1"/>
</dbReference>
<dbReference type="InterPro" id="IPR020574">
    <property type="entry name" value="Ribosomal_uS9_CS"/>
</dbReference>
<evidence type="ECO:0000256" key="4">
    <source>
        <dbReference type="RuleBase" id="RU003815"/>
    </source>
</evidence>
<dbReference type="NCBIfam" id="NF001099">
    <property type="entry name" value="PRK00132.1"/>
    <property type="match status" value="1"/>
</dbReference>
<dbReference type="InterPro" id="IPR014721">
    <property type="entry name" value="Ribsml_uS5_D2-typ_fold_subgr"/>
</dbReference>